<dbReference type="AlphaFoldDB" id="A0A1U9K5G5"/>
<dbReference type="KEGG" id="ntr:B0W44_05190"/>
<evidence type="ECO:0008006" key="3">
    <source>
        <dbReference type="Google" id="ProtNLM"/>
    </source>
</evidence>
<dbReference type="Proteomes" id="UP000188603">
    <property type="component" value="Chromosome"/>
</dbReference>
<gene>
    <name evidence="1" type="ORF">B0W44_05190</name>
</gene>
<keyword evidence="2" id="KW-1185">Reference proteome</keyword>
<name>A0A1U9K5G5_9BACL</name>
<dbReference type="EMBL" id="CP019699">
    <property type="protein sequence ID" value="AQS55263.1"/>
    <property type="molecule type" value="Genomic_DNA"/>
</dbReference>
<sequence length="296" mass="33848">MGTERMLYLDMLWIDPAERMVDGTHPLSHISDNARSQGVKIVPVTGTDRDPDYQREVKNALINDRLGLCFRLTENDFEDLNKNIDELLRYFNTSPDNIDLLIDYKYVDPKDRTRTYLFLNGLLNNIPDILAWRNLILTATAIPEDLSGLGTNQVTKIERSEWVIWNKIVSNSSNLRRIPLFGDYGIANPQPFEGDPRIIQPSANIRYTSGDSFIIFKGTNLKRNGYSQYHKLARKVVEHKEFKGENYSAGDKYIKEVSERLTNPGNLTSWREAGTSHHLTITVNDLASLTYSSVSF</sequence>
<evidence type="ECO:0000313" key="1">
    <source>
        <dbReference type="EMBL" id="AQS55263.1"/>
    </source>
</evidence>
<protein>
    <recommendedName>
        <fullName evidence="3">Beta protein</fullName>
    </recommendedName>
</protein>
<accession>A0A1U9K5G5</accession>
<proteinExistence type="predicted"/>
<dbReference type="Pfam" id="PF14350">
    <property type="entry name" value="Beta_protein"/>
    <property type="match status" value="1"/>
</dbReference>
<organism evidence="1 2">
    <name type="scientific">Novibacillus thermophilus</name>
    <dbReference type="NCBI Taxonomy" id="1471761"/>
    <lineage>
        <taxon>Bacteria</taxon>
        <taxon>Bacillati</taxon>
        <taxon>Bacillota</taxon>
        <taxon>Bacilli</taxon>
        <taxon>Bacillales</taxon>
        <taxon>Thermoactinomycetaceae</taxon>
        <taxon>Novibacillus</taxon>
    </lineage>
</organism>
<dbReference type="STRING" id="1471761.B0W44_05190"/>
<reference evidence="1 2" key="1">
    <citation type="journal article" date="2015" name="Int. J. Syst. Evol. Microbiol.">
        <title>Novibacillus thermophilus gen. nov., sp. nov., a Gram-staining-negative and moderately thermophilic member of the family Thermoactinomycetaceae.</title>
        <authorList>
            <person name="Yang G."/>
            <person name="Chen J."/>
            <person name="Zhou S."/>
        </authorList>
    </citation>
    <scope>NUCLEOTIDE SEQUENCE [LARGE SCALE GENOMIC DNA]</scope>
    <source>
        <strain evidence="1 2">SG-1</strain>
    </source>
</reference>
<evidence type="ECO:0000313" key="2">
    <source>
        <dbReference type="Proteomes" id="UP000188603"/>
    </source>
</evidence>
<dbReference type="InterPro" id="IPR025683">
    <property type="entry name" value="Protein_beta"/>
</dbReference>